<dbReference type="GO" id="GO:0016020">
    <property type="term" value="C:membrane"/>
    <property type="evidence" value="ECO:0007669"/>
    <property type="project" value="TreeGrafter"/>
</dbReference>
<gene>
    <name evidence="3" type="ORF">NLI96_g11763</name>
</gene>
<dbReference type="PANTHER" id="PTHR13146">
    <property type="match status" value="1"/>
</dbReference>
<keyword evidence="4" id="KW-1185">Reference proteome</keyword>
<keyword evidence="2" id="KW-0812">Transmembrane</keyword>
<protein>
    <submittedName>
        <fullName evidence="3">Uncharacterized protein</fullName>
    </submittedName>
</protein>
<evidence type="ECO:0000313" key="4">
    <source>
        <dbReference type="Proteomes" id="UP001212997"/>
    </source>
</evidence>
<evidence type="ECO:0000313" key="3">
    <source>
        <dbReference type="EMBL" id="KAJ3475553.1"/>
    </source>
</evidence>
<feature type="region of interest" description="Disordered" evidence="1">
    <location>
        <begin position="89"/>
        <end position="114"/>
    </location>
</feature>
<sequence length="504" mass="55376">MRLIFSFSSPKGYAMCRELLRPKPKESHSLRTAGLADPTDVPYVLLSQSPVSYITISPSELVGEMLCFLPVIVTWVNSKFRKTNIHLSEQERDPLHQDEESAASDDPQSAKDFPDAGPQTMQGWKYLLLWFPAACDLTGTTLMNVGLLYTPVSIYQMTRGALILFVAALSVIFLRRRLWLYQLSILPHSPTWTPTFLYKSFINPVFPQPRWVSLVTVMGGVSLVGYSGSLIKESVKEPLLSLLSPSDGRLGLDGAVSPRAASDQPEGVRVLIGARSLPPYGIFLPTLNDFAVQFSTATQMVVEEKIMSKYTVAPVVAVGFEGLFGFVTILIMLPFLAISPLADPNSPSYSPFFDLPRGWTQMVTTPTVLWSGIAIAISICFFNYFGLSVTRTLSATARSIIDTCRTLSIWVVSLGLGWEKILFPITLLQVSGFGLLVWMRPTPEVTPASPSAVLAEEESRHLLAEHALDETAALPADLGQSGFDVVPPPERGQRRASVPHPRSD</sequence>
<feature type="compositionally biased region" description="Basic and acidic residues" evidence="1">
    <location>
        <begin position="89"/>
        <end position="99"/>
    </location>
</feature>
<accession>A0AAD5Y864</accession>
<dbReference type="PANTHER" id="PTHR13146:SF0">
    <property type="entry name" value="SOLUTE CARRIER FAMILY 35 MEMBER F6"/>
    <property type="match status" value="1"/>
</dbReference>
<feature type="transmembrane region" description="Helical" evidence="2">
    <location>
        <begin position="154"/>
        <end position="174"/>
    </location>
</feature>
<evidence type="ECO:0000256" key="2">
    <source>
        <dbReference type="SAM" id="Phobius"/>
    </source>
</evidence>
<dbReference type="EMBL" id="JANAWD010000837">
    <property type="protein sequence ID" value="KAJ3475553.1"/>
    <property type="molecule type" value="Genomic_DNA"/>
</dbReference>
<feature type="transmembrane region" description="Helical" evidence="2">
    <location>
        <begin position="315"/>
        <end position="338"/>
    </location>
</feature>
<reference evidence="3" key="1">
    <citation type="submission" date="2022-07" db="EMBL/GenBank/DDBJ databases">
        <title>Genome Sequence of Physisporinus lineatus.</title>
        <authorList>
            <person name="Buettner E."/>
        </authorList>
    </citation>
    <scope>NUCLEOTIDE SEQUENCE</scope>
    <source>
        <strain evidence="3">VT162</strain>
    </source>
</reference>
<evidence type="ECO:0000256" key="1">
    <source>
        <dbReference type="SAM" id="MobiDB-lite"/>
    </source>
</evidence>
<proteinExistence type="predicted"/>
<feature type="transmembrane region" description="Helical" evidence="2">
    <location>
        <begin position="368"/>
        <end position="387"/>
    </location>
</feature>
<feature type="region of interest" description="Disordered" evidence="1">
    <location>
        <begin position="478"/>
        <end position="504"/>
    </location>
</feature>
<dbReference type="Proteomes" id="UP001212997">
    <property type="component" value="Unassembled WGS sequence"/>
</dbReference>
<dbReference type="AlphaFoldDB" id="A0AAD5Y864"/>
<comment type="caution">
    <text evidence="3">The sequence shown here is derived from an EMBL/GenBank/DDBJ whole genome shotgun (WGS) entry which is preliminary data.</text>
</comment>
<name>A0AAD5Y864_9APHY</name>
<keyword evidence="2" id="KW-1133">Transmembrane helix</keyword>
<feature type="transmembrane region" description="Helical" evidence="2">
    <location>
        <begin position="127"/>
        <end position="148"/>
    </location>
</feature>
<keyword evidence="2" id="KW-0472">Membrane</keyword>
<organism evidence="3 4">
    <name type="scientific">Meripilus lineatus</name>
    <dbReference type="NCBI Taxonomy" id="2056292"/>
    <lineage>
        <taxon>Eukaryota</taxon>
        <taxon>Fungi</taxon>
        <taxon>Dikarya</taxon>
        <taxon>Basidiomycota</taxon>
        <taxon>Agaricomycotina</taxon>
        <taxon>Agaricomycetes</taxon>
        <taxon>Polyporales</taxon>
        <taxon>Meripilaceae</taxon>
        <taxon>Meripilus</taxon>
    </lineage>
</organism>